<feature type="compositionally biased region" description="Basic residues" evidence="9">
    <location>
        <begin position="87"/>
        <end position="96"/>
    </location>
</feature>
<feature type="region of interest" description="Disordered" evidence="9">
    <location>
        <begin position="209"/>
        <end position="250"/>
    </location>
</feature>
<dbReference type="EMBL" id="LFYR01000338">
    <property type="protein sequence ID" value="KMZ74332.1"/>
    <property type="molecule type" value="Genomic_DNA"/>
</dbReference>
<keyword evidence="6" id="KW-0804">Transcription</keyword>
<evidence type="ECO:0000256" key="8">
    <source>
        <dbReference type="PROSITE-ProRule" id="PRU00042"/>
    </source>
</evidence>
<dbReference type="GO" id="GO:0005634">
    <property type="term" value="C:nucleus"/>
    <property type="evidence" value="ECO:0007669"/>
    <property type="project" value="UniProtKB-SubCell"/>
</dbReference>
<name>A0A0K9Q1D3_ZOSMR</name>
<dbReference type="AlphaFoldDB" id="A0A0K9Q1D3"/>
<sequence length="313" mass="34960">MEKNRYWSSMPSMWAGRKFSTGMPQIYPFPSTSTAAVASNYDSWEEQAFAEDSAGGLGGCVWPPRSYSCSFCGREFKSAQALGGHMNVHRRDRARLKQSSPPPSPLPPPQPPTITTTTATFHDHKRNHYRRPFHRLYSSQVRQQVGNPNPNPNLMLATNKHQLENSKEKMITSNSTTTTATTNSTNHLSFSLQYLRTAAPQITKPPSTIFGWKLGGDPELKRKRSDEEEESTVNDDQKRQRTTTSSTTSIYNNIIPGSTAHVSEGTGLLSFLDPEIHPNHDHEEQDPDEPELDLELRLGNHPVAAENCSEVLA</sequence>
<dbReference type="InterPro" id="IPR052426">
    <property type="entry name" value="Plant_dev_regulator"/>
</dbReference>
<keyword evidence="4" id="KW-0862">Zinc</keyword>
<keyword evidence="2" id="KW-0479">Metal-binding</keyword>
<feature type="domain" description="C2H2-type" evidence="10">
    <location>
        <begin position="67"/>
        <end position="94"/>
    </location>
</feature>
<evidence type="ECO:0000256" key="1">
    <source>
        <dbReference type="ARBA" id="ARBA00004123"/>
    </source>
</evidence>
<reference evidence="12" key="1">
    <citation type="journal article" date="2016" name="Nature">
        <title>The genome of the seagrass Zostera marina reveals angiosperm adaptation to the sea.</title>
        <authorList>
            <person name="Olsen J.L."/>
            <person name="Rouze P."/>
            <person name="Verhelst B."/>
            <person name="Lin Y.-C."/>
            <person name="Bayer T."/>
            <person name="Collen J."/>
            <person name="Dattolo E."/>
            <person name="De Paoli E."/>
            <person name="Dittami S."/>
            <person name="Maumus F."/>
            <person name="Michel G."/>
            <person name="Kersting A."/>
            <person name="Lauritano C."/>
            <person name="Lohaus R."/>
            <person name="Toepel M."/>
            <person name="Tonon T."/>
            <person name="Vanneste K."/>
            <person name="Amirebrahimi M."/>
            <person name="Brakel J."/>
            <person name="Bostroem C."/>
            <person name="Chovatia M."/>
            <person name="Grimwood J."/>
            <person name="Jenkins J.W."/>
            <person name="Jueterbock A."/>
            <person name="Mraz A."/>
            <person name="Stam W.T."/>
            <person name="Tice H."/>
            <person name="Bornberg-Bauer E."/>
            <person name="Green P.J."/>
            <person name="Pearson G.A."/>
            <person name="Procaccini G."/>
            <person name="Duarte C.M."/>
            <person name="Schmutz J."/>
            <person name="Reusch T.B.H."/>
            <person name="Van de Peer Y."/>
        </authorList>
    </citation>
    <scope>NUCLEOTIDE SEQUENCE [LARGE SCALE GENOMIC DNA]</scope>
    <source>
        <strain evidence="12">cv. Finnish</strain>
    </source>
</reference>
<proteinExistence type="predicted"/>
<feature type="compositionally biased region" description="Basic and acidic residues" evidence="9">
    <location>
        <begin position="216"/>
        <end position="226"/>
    </location>
</feature>
<dbReference type="SMART" id="SM00355">
    <property type="entry name" value="ZnF_C2H2"/>
    <property type="match status" value="1"/>
</dbReference>
<dbReference type="PROSITE" id="PS00028">
    <property type="entry name" value="ZINC_FINGER_C2H2_1"/>
    <property type="match status" value="1"/>
</dbReference>
<keyword evidence="12" id="KW-1185">Reference proteome</keyword>
<evidence type="ECO:0000256" key="3">
    <source>
        <dbReference type="ARBA" id="ARBA00022771"/>
    </source>
</evidence>
<dbReference type="PROSITE" id="PS50157">
    <property type="entry name" value="ZINC_FINGER_C2H2_2"/>
    <property type="match status" value="1"/>
</dbReference>
<evidence type="ECO:0000256" key="6">
    <source>
        <dbReference type="ARBA" id="ARBA00023163"/>
    </source>
</evidence>
<evidence type="ECO:0000259" key="10">
    <source>
        <dbReference type="PROSITE" id="PS50157"/>
    </source>
</evidence>
<evidence type="ECO:0000256" key="4">
    <source>
        <dbReference type="ARBA" id="ARBA00022833"/>
    </source>
</evidence>
<evidence type="ECO:0000256" key="2">
    <source>
        <dbReference type="ARBA" id="ARBA00022723"/>
    </source>
</evidence>
<dbReference type="InterPro" id="IPR036236">
    <property type="entry name" value="Znf_C2H2_sf"/>
</dbReference>
<dbReference type="Pfam" id="PF13912">
    <property type="entry name" value="zf-C2H2_6"/>
    <property type="match status" value="1"/>
</dbReference>
<dbReference type="SUPFAM" id="SSF57667">
    <property type="entry name" value="beta-beta-alpha zinc fingers"/>
    <property type="match status" value="1"/>
</dbReference>
<feature type="region of interest" description="Disordered" evidence="9">
    <location>
        <begin position="83"/>
        <end position="115"/>
    </location>
</feature>
<dbReference type="PANTHER" id="PTHR45801">
    <property type="entry name" value="OS07G0101800 PROTEIN"/>
    <property type="match status" value="1"/>
</dbReference>
<protein>
    <recommendedName>
        <fullName evidence="10">C2H2-type domain-containing protein</fullName>
    </recommendedName>
</protein>
<keyword evidence="3 8" id="KW-0863">Zinc-finger</keyword>
<dbReference type="PANTHER" id="PTHR45801:SF110">
    <property type="entry name" value="TRANSCRIPTIONAL REGULATOR SUPERMAN"/>
    <property type="match status" value="1"/>
</dbReference>
<evidence type="ECO:0000313" key="11">
    <source>
        <dbReference type="EMBL" id="KMZ74332.1"/>
    </source>
</evidence>
<accession>A0A0K9Q1D3</accession>
<dbReference type="Gene3D" id="3.30.160.60">
    <property type="entry name" value="Classic Zinc Finger"/>
    <property type="match status" value="1"/>
</dbReference>
<keyword evidence="7" id="KW-0539">Nucleus</keyword>
<dbReference type="InterPro" id="IPR013087">
    <property type="entry name" value="Znf_C2H2_type"/>
</dbReference>
<dbReference type="OrthoDB" id="1708403at2759"/>
<evidence type="ECO:0000256" key="9">
    <source>
        <dbReference type="SAM" id="MobiDB-lite"/>
    </source>
</evidence>
<comment type="caution">
    <text evidence="11">The sequence shown here is derived from an EMBL/GenBank/DDBJ whole genome shotgun (WGS) entry which is preliminary data.</text>
</comment>
<evidence type="ECO:0000313" key="12">
    <source>
        <dbReference type="Proteomes" id="UP000036987"/>
    </source>
</evidence>
<organism evidence="11 12">
    <name type="scientific">Zostera marina</name>
    <name type="common">Eelgrass</name>
    <dbReference type="NCBI Taxonomy" id="29655"/>
    <lineage>
        <taxon>Eukaryota</taxon>
        <taxon>Viridiplantae</taxon>
        <taxon>Streptophyta</taxon>
        <taxon>Embryophyta</taxon>
        <taxon>Tracheophyta</taxon>
        <taxon>Spermatophyta</taxon>
        <taxon>Magnoliopsida</taxon>
        <taxon>Liliopsida</taxon>
        <taxon>Zosteraceae</taxon>
        <taxon>Zostera</taxon>
    </lineage>
</organism>
<gene>
    <name evidence="11" type="ORF">ZOSMA_12G00160</name>
</gene>
<evidence type="ECO:0000256" key="7">
    <source>
        <dbReference type="ARBA" id="ARBA00023242"/>
    </source>
</evidence>
<dbReference type="GO" id="GO:0008270">
    <property type="term" value="F:zinc ion binding"/>
    <property type="evidence" value="ECO:0007669"/>
    <property type="project" value="UniProtKB-KW"/>
</dbReference>
<keyword evidence="5" id="KW-0805">Transcription regulation</keyword>
<dbReference type="Proteomes" id="UP000036987">
    <property type="component" value="Unassembled WGS sequence"/>
</dbReference>
<evidence type="ECO:0000256" key="5">
    <source>
        <dbReference type="ARBA" id="ARBA00023015"/>
    </source>
</evidence>
<feature type="compositionally biased region" description="Pro residues" evidence="9">
    <location>
        <begin position="100"/>
        <end position="112"/>
    </location>
</feature>
<comment type="subcellular location">
    <subcellularLocation>
        <location evidence="1">Nucleus</location>
    </subcellularLocation>
</comment>